<dbReference type="CDD" id="cd00093">
    <property type="entry name" value="HTH_XRE"/>
    <property type="match status" value="1"/>
</dbReference>
<feature type="domain" description="HTH cro/C1-type" evidence="1">
    <location>
        <begin position="53"/>
        <end position="78"/>
    </location>
</feature>
<reference evidence="2" key="1">
    <citation type="submission" date="2010-03" db="EMBL/GenBank/DDBJ databases">
        <title>The genome sequence of Ruminococcus sp. 18P13.</title>
        <authorList>
            <consortium name="metaHIT consortium -- http://www.metahit.eu/"/>
            <person name="Pajon A."/>
            <person name="Turner K."/>
            <person name="Parkhill J."/>
            <person name="Bernalier A."/>
        </authorList>
    </citation>
    <scope>NUCLEOTIDE SEQUENCE [LARGE SCALE GENOMIC DNA]</scope>
    <source>
        <strain evidence="2">Type strain: 18P13</strain>
    </source>
</reference>
<dbReference type="SUPFAM" id="SSF47413">
    <property type="entry name" value="lambda repressor-like DNA-binding domains"/>
    <property type="match status" value="1"/>
</dbReference>
<evidence type="ECO:0000259" key="1">
    <source>
        <dbReference type="PROSITE" id="PS50943"/>
    </source>
</evidence>
<name>D4LEL7_RUMC1</name>
<accession>D4LEL7</accession>
<gene>
    <name evidence="2" type="ordered locus">RUM_20360</name>
</gene>
<dbReference type="GeneID" id="83156699"/>
<evidence type="ECO:0000313" key="3">
    <source>
        <dbReference type="Proteomes" id="UP000007054"/>
    </source>
</evidence>
<dbReference type="HOGENOM" id="CLU_1617805_0_0_9"/>
<dbReference type="GO" id="GO:0003677">
    <property type="term" value="F:DNA binding"/>
    <property type="evidence" value="ECO:0007669"/>
    <property type="project" value="InterPro"/>
</dbReference>
<dbReference type="InterPro" id="IPR001387">
    <property type="entry name" value="Cro/C1-type_HTH"/>
</dbReference>
<keyword evidence="3" id="KW-1185">Reference proteome</keyword>
<dbReference type="AlphaFoldDB" id="D4LEL7"/>
<dbReference type="InterPro" id="IPR010982">
    <property type="entry name" value="Lambda_DNA-bd_dom_sf"/>
</dbReference>
<dbReference type="PROSITE" id="PS50943">
    <property type="entry name" value="HTH_CROC1"/>
    <property type="match status" value="1"/>
</dbReference>
<dbReference type="PATRIC" id="fig|213810.4.peg.1923"/>
<dbReference type="Proteomes" id="UP000007054">
    <property type="component" value="Chromosome"/>
</dbReference>
<dbReference type="Pfam" id="PF01381">
    <property type="entry name" value="HTH_3"/>
    <property type="match status" value="1"/>
</dbReference>
<organism evidence="2 3">
    <name type="scientific">Ruminococcus champanellensis (strain DSM 18848 / JCM 17042 / KCTC 15320 / 18P13)</name>
    <dbReference type="NCBI Taxonomy" id="213810"/>
    <lineage>
        <taxon>Bacteria</taxon>
        <taxon>Bacillati</taxon>
        <taxon>Bacillota</taxon>
        <taxon>Clostridia</taxon>
        <taxon>Eubacteriales</taxon>
        <taxon>Oscillospiraceae</taxon>
        <taxon>Ruminococcus</taxon>
    </lineage>
</organism>
<dbReference type="KEGG" id="rch:RUM_20360"/>
<dbReference type="BioCyc" id="RCHA213810:RUM_RS09870-MONOMER"/>
<reference evidence="2" key="2">
    <citation type="submission" date="2010-03" db="EMBL/GenBank/DDBJ databases">
        <authorList>
            <person name="Pajon A."/>
        </authorList>
    </citation>
    <scope>NUCLEOTIDE SEQUENCE</scope>
    <source>
        <strain evidence="2">Type strain: 18P13</strain>
    </source>
</reference>
<evidence type="ECO:0000313" key="2">
    <source>
        <dbReference type="EMBL" id="CBL18062.1"/>
    </source>
</evidence>
<dbReference type="SMART" id="SM00530">
    <property type="entry name" value="HTH_XRE"/>
    <property type="match status" value="1"/>
</dbReference>
<dbReference type="OrthoDB" id="1819401at2"/>
<proteinExistence type="predicted"/>
<sequence length="164" mass="18866">MINDLHTPQILLFSEQEEPQSYEIYVYGTDDLVEQHKDSFCLALCRYLDEIHISQKTLARLTGIAPSTLSRYLSGKRKMQYDCLCAVCIALRLHPCRQRYLFSLLMYALPCYQDFRKADKNIIMAYLDGCAFNNRYTLTACNEQLKAIHAKPLTHLTSAKGDSV</sequence>
<dbReference type="EMBL" id="FP929052">
    <property type="protein sequence ID" value="CBL18062.1"/>
    <property type="molecule type" value="Genomic_DNA"/>
</dbReference>
<protein>
    <submittedName>
        <fullName evidence="2">Helix-turn-helix</fullName>
    </submittedName>
</protein>
<dbReference type="Gene3D" id="1.10.260.40">
    <property type="entry name" value="lambda repressor-like DNA-binding domains"/>
    <property type="match status" value="1"/>
</dbReference>
<dbReference type="RefSeq" id="WP_015558968.1">
    <property type="nucleotide sequence ID" value="NC_021039.1"/>
</dbReference>